<organism evidence="3 4">
    <name type="scientific">Rubripirellula reticaptiva</name>
    <dbReference type="NCBI Taxonomy" id="2528013"/>
    <lineage>
        <taxon>Bacteria</taxon>
        <taxon>Pseudomonadati</taxon>
        <taxon>Planctomycetota</taxon>
        <taxon>Planctomycetia</taxon>
        <taxon>Pirellulales</taxon>
        <taxon>Pirellulaceae</taxon>
        <taxon>Rubripirellula</taxon>
    </lineage>
</organism>
<dbReference type="GO" id="GO:0003677">
    <property type="term" value="F:DNA binding"/>
    <property type="evidence" value="ECO:0007669"/>
    <property type="project" value="InterPro"/>
</dbReference>
<dbReference type="RefSeq" id="WP_222436082.1">
    <property type="nucleotide sequence ID" value="NZ_SJPX01000002.1"/>
</dbReference>
<dbReference type="SMART" id="SM00278">
    <property type="entry name" value="HhH1"/>
    <property type="match status" value="2"/>
</dbReference>
<accession>A0A5C6F539</accession>
<evidence type="ECO:0000256" key="1">
    <source>
        <dbReference type="SAM" id="Phobius"/>
    </source>
</evidence>
<sequence>MTERTGQVESPFAKLSVQRIVALLAVGIAGSLWILSAPVDRPIEFNAARPPRLQIDLNQAGSNELSLIPGVGPILADRIIADRDQNGDFASMNQLDRVYGIGPKTLQQLRSICVVETPLLPARFAAMEDE</sequence>
<protein>
    <submittedName>
        <fullName evidence="3">ComE operon protein 1</fullName>
    </submittedName>
</protein>
<keyword evidence="1" id="KW-1133">Transmembrane helix</keyword>
<dbReference type="GO" id="GO:0015627">
    <property type="term" value="C:type II protein secretion system complex"/>
    <property type="evidence" value="ECO:0007669"/>
    <property type="project" value="TreeGrafter"/>
</dbReference>
<evidence type="ECO:0000313" key="4">
    <source>
        <dbReference type="Proteomes" id="UP000317977"/>
    </source>
</evidence>
<feature type="domain" description="Helix-hairpin-helix DNA-binding motif class 1" evidence="2">
    <location>
        <begin position="93"/>
        <end position="112"/>
    </location>
</feature>
<dbReference type="PANTHER" id="PTHR21180">
    <property type="entry name" value="ENDONUCLEASE/EXONUCLEASE/PHOSPHATASE FAMILY DOMAIN-CONTAINING PROTEIN 1"/>
    <property type="match status" value="1"/>
</dbReference>
<dbReference type="AlphaFoldDB" id="A0A5C6F539"/>
<gene>
    <name evidence="3" type="primary">comEA</name>
    <name evidence="3" type="ORF">Poly59_24660</name>
</gene>
<evidence type="ECO:0000313" key="3">
    <source>
        <dbReference type="EMBL" id="TWU56162.1"/>
    </source>
</evidence>
<keyword evidence="1" id="KW-0812">Transmembrane</keyword>
<name>A0A5C6F539_9BACT</name>
<dbReference type="GO" id="GO:0006281">
    <property type="term" value="P:DNA repair"/>
    <property type="evidence" value="ECO:0007669"/>
    <property type="project" value="InterPro"/>
</dbReference>
<feature type="domain" description="Helix-hairpin-helix DNA-binding motif class 1" evidence="2">
    <location>
        <begin position="63"/>
        <end position="82"/>
    </location>
</feature>
<reference evidence="3 4" key="1">
    <citation type="submission" date="2019-02" db="EMBL/GenBank/DDBJ databases">
        <title>Deep-cultivation of Planctomycetes and their phenomic and genomic characterization uncovers novel biology.</title>
        <authorList>
            <person name="Wiegand S."/>
            <person name="Jogler M."/>
            <person name="Boedeker C."/>
            <person name="Pinto D."/>
            <person name="Vollmers J."/>
            <person name="Rivas-Marin E."/>
            <person name="Kohn T."/>
            <person name="Peeters S.H."/>
            <person name="Heuer A."/>
            <person name="Rast P."/>
            <person name="Oberbeckmann S."/>
            <person name="Bunk B."/>
            <person name="Jeske O."/>
            <person name="Meyerdierks A."/>
            <person name="Storesund J.E."/>
            <person name="Kallscheuer N."/>
            <person name="Luecker S."/>
            <person name="Lage O.M."/>
            <person name="Pohl T."/>
            <person name="Merkel B.J."/>
            <person name="Hornburger P."/>
            <person name="Mueller R.-W."/>
            <person name="Bruemmer F."/>
            <person name="Labrenz M."/>
            <person name="Spormann A.M."/>
            <person name="Op Den Camp H."/>
            <person name="Overmann J."/>
            <person name="Amann R."/>
            <person name="Jetten M.S.M."/>
            <person name="Mascher T."/>
            <person name="Medema M.H."/>
            <person name="Devos D.P."/>
            <person name="Kaster A.-K."/>
            <person name="Ovreas L."/>
            <person name="Rohde M."/>
            <person name="Galperin M.Y."/>
            <person name="Jogler C."/>
        </authorList>
    </citation>
    <scope>NUCLEOTIDE SEQUENCE [LARGE SCALE GENOMIC DNA]</scope>
    <source>
        <strain evidence="3 4">Poly59</strain>
    </source>
</reference>
<keyword evidence="4" id="KW-1185">Reference proteome</keyword>
<dbReference type="Pfam" id="PF12836">
    <property type="entry name" value="HHH_3"/>
    <property type="match status" value="1"/>
</dbReference>
<dbReference type="Proteomes" id="UP000317977">
    <property type="component" value="Unassembled WGS sequence"/>
</dbReference>
<dbReference type="InterPro" id="IPR003583">
    <property type="entry name" value="Hlx-hairpin-Hlx_DNA-bd_motif"/>
</dbReference>
<dbReference type="GO" id="GO:0015628">
    <property type="term" value="P:protein secretion by the type II secretion system"/>
    <property type="evidence" value="ECO:0007669"/>
    <property type="project" value="TreeGrafter"/>
</dbReference>
<keyword evidence="1" id="KW-0472">Membrane</keyword>
<proteinExistence type="predicted"/>
<dbReference type="InterPro" id="IPR010994">
    <property type="entry name" value="RuvA_2-like"/>
</dbReference>
<dbReference type="PANTHER" id="PTHR21180:SF32">
    <property type="entry name" value="ENDONUCLEASE_EXONUCLEASE_PHOSPHATASE FAMILY DOMAIN-CONTAINING PROTEIN 1"/>
    <property type="match status" value="1"/>
</dbReference>
<dbReference type="EMBL" id="SJPX01000002">
    <property type="protein sequence ID" value="TWU56162.1"/>
    <property type="molecule type" value="Genomic_DNA"/>
</dbReference>
<feature type="transmembrane region" description="Helical" evidence="1">
    <location>
        <begin position="20"/>
        <end position="39"/>
    </location>
</feature>
<dbReference type="SUPFAM" id="SSF47781">
    <property type="entry name" value="RuvA domain 2-like"/>
    <property type="match status" value="1"/>
</dbReference>
<dbReference type="Gene3D" id="1.10.150.320">
    <property type="entry name" value="Photosystem II 12 kDa extrinsic protein"/>
    <property type="match status" value="1"/>
</dbReference>
<evidence type="ECO:0000259" key="2">
    <source>
        <dbReference type="SMART" id="SM00278"/>
    </source>
</evidence>
<comment type="caution">
    <text evidence="3">The sequence shown here is derived from an EMBL/GenBank/DDBJ whole genome shotgun (WGS) entry which is preliminary data.</text>
</comment>
<dbReference type="InterPro" id="IPR051675">
    <property type="entry name" value="Endo/Exo/Phosphatase_dom_1"/>
</dbReference>